<dbReference type="Proteomes" id="UP000054383">
    <property type="component" value="Unassembled WGS sequence"/>
</dbReference>
<dbReference type="AlphaFoldDB" id="A0A0U1MA22"/>
<comment type="similarity">
    <text evidence="1">Belongs to the ATP-dependent AMP-binding enzyme family.</text>
</comment>
<keyword evidence="5" id="KW-1185">Reference proteome</keyword>
<dbReference type="SUPFAM" id="SSF56801">
    <property type="entry name" value="Acetyl-CoA synthetase-like"/>
    <property type="match status" value="1"/>
</dbReference>
<accession>A0A0U1MA22</accession>
<dbReference type="InterPro" id="IPR025110">
    <property type="entry name" value="AMP-bd_C"/>
</dbReference>
<dbReference type="EMBL" id="CVMT01000010">
    <property type="protein sequence ID" value="CRG91810.1"/>
    <property type="molecule type" value="Genomic_DNA"/>
</dbReference>
<reference evidence="4 5" key="1">
    <citation type="submission" date="2015-04" db="EMBL/GenBank/DDBJ databases">
        <authorList>
            <person name="Syromyatnikov M.Y."/>
            <person name="Popov V.N."/>
        </authorList>
    </citation>
    <scope>NUCLEOTIDE SEQUENCE [LARGE SCALE GENOMIC DNA]</scope>
    <source>
        <strain evidence="4">WF-38-12</strain>
    </source>
</reference>
<gene>
    <name evidence="4" type="ORF">PISL3812_08864</name>
</gene>
<name>A0A0U1MA22_TALIS</name>
<dbReference type="GO" id="GO:0019748">
    <property type="term" value="P:secondary metabolic process"/>
    <property type="evidence" value="ECO:0007669"/>
    <property type="project" value="TreeGrafter"/>
</dbReference>
<dbReference type="InterPro" id="IPR042099">
    <property type="entry name" value="ANL_N_sf"/>
</dbReference>
<dbReference type="Gene3D" id="3.40.50.12780">
    <property type="entry name" value="N-terminal domain of ligase-like"/>
    <property type="match status" value="1"/>
</dbReference>
<dbReference type="CDD" id="cd05911">
    <property type="entry name" value="Firefly_Luc_like"/>
    <property type="match status" value="1"/>
</dbReference>
<proteinExistence type="inferred from homology"/>
<dbReference type="FunFam" id="3.30.300.30:FF:000007">
    <property type="entry name" value="4-coumarate--CoA ligase 2"/>
    <property type="match status" value="1"/>
</dbReference>
<dbReference type="PANTHER" id="PTHR24096:SF265">
    <property type="entry name" value="ENZYME, PUTATIVE (AFU_ORTHOLOGUE AFUA_5G14270)-RELATED"/>
    <property type="match status" value="1"/>
</dbReference>
<dbReference type="InterPro" id="IPR000873">
    <property type="entry name" value="AMP-dep_synth/lig_dom"/>
</dbReference>
<evidence type="ECO:0000256" key="1">
    <source>
        <dbReference type="ARBA" id="ARBA00006432"/>
    </source>
</evidence>
<sequence>MFQADRQWGLPSKDILSYIFDNPAYDQDKPIYVDVHNPSRSISCNQARRIVRQLIAGLRTAGLKQGDCVAIHSFNDIYYCMLVLAIIGAGGVFTGTNPSYTAAELSHHLKTSQSKFLISEPEIIAPIIIAANENGIPDSNIWIFDTQGQKLPEGHRSWKNLFNHGEQDWVRFDDPNVSQKVHAARLFSSGTTGLPKAVAITHLNLIAQHEMTECAHPRPYDISRVIAIPIFHAAAAPSTHVGALAGGDVIYMMRRFDLQVFLQTIEKYRVTEMAMVPPIVLAIVMSPFTKTGPFLKSVRFASCGAAPLDKDLQARFLQLMSDGASFTQIWGMTETSCIATMFPHNEHDDTGSVGRPIPNLELKIVDDDGHDVSEYGVRGELCVRGPTVTPGYFGNDKANAESFDSDGFFKTGDIGFCDKVTHKWYIVDRKKELIKVRGFQVAPPELEAVLLSHPQIIDAAVIGVSIRGADGELPRAYVVRRPGPEGAKLTEEDVKKYLATRLAKYKALTGGVKFTDSIAKNASGKILKRVLREDSKKDIANGQITAKL</sequence>
<dbReference type="STRING" id="28573.A0A0U1MA22"/>
<dbReference type="GO" id="GO:0016405">
    <property type="term" value="F:CoA-ligase activity"/>
    <property type="evidence" value="ECO:0007669"/>
    <property type="project" value="TreeGrafter"/>
</dbReference>
<dbReference type="OrthoDB" id="6509636at2759"/>
<dbReference type="Gene3D" id="3.30.300.30">
    <property type="match status" value="1"/>
</dbReference>
<protein>
    <submittedName>
        <fullName evidence="4">Putative acyl-coenzyme A synthetase</fullName>
    </submittedName>
</protein>
<feature type="domain" description="AMP-dependent synthetase/ligase" evidence="2">
    <location>
        <begin position="25"/>
        <end position="393"/>
    </location>
</feature>
<feature type="domain" description="AMP-binding enzyme C-terminal" evidence="3">
    <location>
        <begin position="445"/>
        <end position="525"/>
    </location>
</feature>
<dbReference type="InterPro" id="IPR045851">
    <property type="entry name" value="AMP-bd_C_sf"/>
</dbReference>
<dbReference type="PANTHER" id="PTHR24096">
    <property type="entry name" value="LONG-CHAIN-FATTY-ACID--COA LIGASE"/>
    <property type="match status" value="1"/>
</dbReference>
<dbReference type="Pfam" id="PF13193">
    <property type="entry name" value="AMP-binding_C"/>
    <property type="match status" value="1"/>
</dbReference>
<evidence type="ECO:0000259" key="3">
    <source>
        <dbReference type="Pfam" id="PF13193"/>
    </source>
</evidence>
<dbReference type="OMA" id="YMMRRFD"/>
<organism evidence="4 5">
    <name type="scientific">Talaromyces islandicus</name>
    <name type="common">Penicillium islandicum</name>
    <dbReference type="NCBI Taxonomy" id="28573"/>
    <lineage>
        <taxon>Eukaryota</taxon>
        <taxon>Fungi</taxon>
        <taxon>Dikarya</taxon>
        <taxon>Ascomycota</taxon>
        <taxon>Pezizomycotina</taxon>
        <taxon>Eurotiomycetes</taxon>
        <taxon>Eurotiomycetidae</taxon>
        <taxon>Eurotiales</taxon>
        <taxon>Trichocomaceae</taxon>
        <taxon>Talaromyces</taxon>
        <taxon>Talaromyces sect. Islandici</taxon>
    </lineage>
</organism>
<evidence type="ECO:0000259" key="2">
    <source>
        <dbReference type="Pfam" id="PF00501"/>
    </source>
</evidence>
<evidence type="ECO:0000313" key="5">
    <source>
        <dbReference type="Proteomes" id="UP000054383"/>
    </source>
</evidence>
<dbReference type="Pfam" id="PF00501">
    <property type="entry name" value="AMP-binding"/>
    <property type="match status" value="1"/>
</dbReference>
<evidence type="ECO:0000313" key="4">
    <source>
        <dbReference type="EMBL" id="CRG91810.1"/>
    </source>
</evidence>